<dbReference type="NCBIfam" id="TIGR00671">
    <property type="entry name" value="baf"/>
    <property type="match status" value="1"/>
</dbReference>
<sequence>MKPLLLAVDSGNTRIKWGLHDGHGWLKQGAVAQGKKELLEQEWKSLREPSRIVISNVGGVEAKAALSEVISRWEAEPHWITAVDYQRGVRNYYTYPAQLGSDRWAALVAAWELEGQGCLVVDAGTAMTVDALSDTGEFLGGIITPGIDLMQKIPLGNITSLKPEDGKYCDYPDNTADALYSGAIHAMAGAVERMAVLLAGTLGHVPECILSGGAAQQLQPRLTVNTKVVDNLVLQGLVVIARESSQAPL</sequence>
<keyword evidence="7 16" id="KW-0963">Cytoplasm</keyword>
<dbReference type="CDD" id="cd24015">
    <property type="entry name" value="ASKHA_NBD_PanK-III"/>
    <property type="match status" value="1"/>
</dbReference>
<evidence type="ECO:0000256" key="16">
    <source>
        <dbReference type="HAMAP-Rule" id="MF_01274"/>
    </source>
</evidence>
<comment type="similarity">
    <text evidence="14 16">Belongs to the type III pantothenate kinase family.</text>
</comment>
<evidence type="ECO:0000256" key="13">
    <source>
        <dbReference type="ARBA" id="ARBA00022993"/>
    </source>
</evidence>
<dbReference type="OrthoDB" id="9781305at2"/>
<evidence type="ECO:0000256" key="9">
    <source>
        <dbReference type="ARBA" id="ARBA00022741"/>
    </source>
</evidence>
<reference evidence="18" key="1">
    <citation type="submission" date="2016-10" db="EMBL/GenBank/DDBJ databases">
        <authorList>
            <person name="Varghese N."/>
        </authorList>
    </citation>
    <scope>NUCLEOTIDE SEQUENCE [LARGE SCALE GENOMIC DNA]</scope>
    <source>
        <strain evidence="18">Nsp8</strain>
    </source>
</reference>
<evidence type="ECO:0000256" key="5">
    <source>
        <dbReference type="ARBA" id="ARBA00011738"/>
    </source>
</evidence>
<keyword evidence="9 16" id="KW-0547">Nucleotide-binding</keyword>
<dbReference type="Pfam" id="PF03309">
    <property type="entry name" value="Pan_kinase"/>
    <property type="match status" value="1"/>
</dbReference>
<evidence type="ECO:0000256" key="15">
    <source>
        <dbReference type="ARBA" id="ARBA00040883"/>
    </source>
</evidence>
<evidence type="ECO:0000256" key="8">
    <source>
        <dbReference type="ARBA" id="ARBA00022679"/>
    </source>
</evidence>
<dbReference type="InterPro" id="IPR004619">
    <property type="entry name" value="Type_III_PanK"/>
</dbReference>
<dbReference type="GO" id="GO:0015937">
    <property type="term" value="P:coenzyme A biosynthetic process"/>
    <property type="evidence" value="ECO:0007669"/>
    <property type="project" value="UniProtKB-UniRule"/>
</dbReference>
<dbReference type="EMBL" id="FOVJ01000005">
    <property type="protein sequence ID" value="SFN93684.1"/>
    <property type="molecule type" value="Genomic_DNA"/>
</dbReference>
<protein>
    <recommendedName>
        <fullName evidence="15 16">Type III pantothenate kinase</fullName>
        <ecNumber evidence="6 16">2.7.1.33</ecNumber>
    </recommendedName>
    <alternativeName>
        <fullName evidence="16">PanK-III</fullName>
    </alternativeName>
    <alternativeName>
        <fullName evidence="16">Pantothenic acid kinase</fullName>
    </alternativeName>
</protein>
<dbReference type="UniPathway" id="UPA00241">
    <property type="reaction ID" value="UER00352"/>
</dbReference>
<comment type="cofactor">
    <cofactor evidence="16">
        <name>NH4(+)</name>
        <dbReference type="ChEBI" id="CHEBI:28938"/>
    </cofactor>
    <cofactor evidence="16">
        <name>K(+)</name>
        <dbReference type="ChEBI" id="CHEBI:29103"/>
    </cofactor>
    <text evidence="16">A monovalent cation. Ammonium or potassium.</text>
</comment>
<comment type="catalytic activity">
    <reaction evidence="1 16">
        <text>(R)-pantothenate + ATP = (R)-4'-phosphopantothenate + ADP + H(+)</text>
        <dbReference type="Rhea" id="RHEA:16373"/>
        <dbReference type="ChEBI" id="CHEBI:10986"/>
        <dbReference type="ChEBI" id="CHEBI:15378"/>
        <dbReference type="ChEBI" id="CHEBI:29032"/>
        <dbReference type="ChEBI" id="CHEBI:30616"/>
        <dbReference type="ChEBI" id="CHEBI:456216"/>
        <dbReference type="EC" id="2.7.1.33"/>
    </reaction>
</comment>
<dbReference type="GO" id="GO:0005524">
    <property type="term" value="F:ATP binding"/>
    <property type="evidence" value="ECO:0007669"/>
    <property type="project" value="UniProtKB-UniRule"/>
</dbReference>
<evidence type="ECO:0000256" key="7">
    <source>
        <dbReference type="ARBA" id="ARBA00022490"/>
    </source>
</evidence>
<dbReference type="Gene3D" id="3.30.420.40">
    <property type="match status" value="2"/>
</dbReference>
<feature type="binding site" evidence="16">
    <location>
        <begin position="9"/>
        <end position="16"/>
    </location>
    <ligand>
        <name>ATP</name>
        <dbReference type="ChEBI" id="CHEBI:30616"/>
    </ligand>
</feature>
<proteinExistence type="inferred from homology"/>
<keyword evidence="11 16" id="KW-0067">ATP-binding</keyword>
<keyword evidence="13 16" id="KW-0173">Coenzyme A biosynthesis</keyword>
<evidence type="ECO:0000256" key="12">
    <source>
        <dbReference type="ARBA" id="ARBA00022958"/>
    </source>
</evidence>
<dbReference type="PANTHER" id="PTHR34265:SF1">
    <property type="entry name" value="TYPE III PANTOTHENATE KINASE"/>
    <property type="match status" value="1"/>
</dbReference>
<feature type="binding site" evidence="16">
    <location>
        <position position="125"/>
    </location>
    <ligand>
        <name>ATP</name>
        <dbReference type="ChEBI" id="CHEBI:30616"/>
    </ligand>
</feature>
<dbReference type="HAMAP" id="MF_01274">
    <property type="entry name" value="Pantothen_kinase_3"/>
    <property type="match status" value="1"/>
</dbReference>
<dbReference type="SUPFAM" id="SSF53067">
    <property type="entry name" value="Actin-like ATPase domain"/>
    <property type="match status" value="2"/>
</dbReference>
<feature type="binding site" evidence="16">
    <location>
        <position position="175"/>
    </location>
    <ligand>
        <name>substrate</name>
    </ligand>
</feature>
<evidence type="ECO:0000256" key="1">
    <source>
        <dbReference type="ARBA" id="ARBA00001206"/>
    </source>
</evidence>
<comment type="function">
    <text evidence="16">Catalyzes the phosphorylation of pantothenate (Pan), the first step in CoA biosynthesis.</text>
</comment>
<dbReference type="PANTHER" id="PTHR34265">
    <property type="entry name" value="TYPE III PANTOTHENATE KINASE"/>
    <property type="match status" value="1"/>
</dbReference>
<evidence type="ECO:0000256" key="10">
    <source>
        <dbReference type="ARBA" id="ARBA00022777"/>
    </source>
</evidence>
<dbReference type="GO" id="GO:0046872">
    <property type="term" value="F:metal ion binding"/>
    <property type="evidence" value="ECO:0007669"/>
    <property type="project" value="UniProtKB-KW"/>
</dbReference>
<evidence type="ECO:0000256" key="6">
    <source>
        <dbReference type="ARBA" id="ARBA00012102"/>
    </source>
</evidence>
<feature type="active site" description="Proton acceptor" evidence="16">
    <location>
        <position position="102"/>
    </location>
</feature>
<evidence type="ECO:0000313" key="18">
    <source>
        <dbReference type="Proteomes" id="UP000183107"/>
    </source>
</evidence>
<keyword evidence="8 16" id="KW-0808">Transferase</keyword>
<feature type="binding site" evidence="16">
    <location>
        <position position="122"/>
    </location>
    <ligand>
        <name>K(+)</name>
        <dbReference type="ChEBI" id="CHEBI:29103"/>
    </ligand>
</feature>
<dbReference type="EC" id="2.7.1.33" evidence="6 16"/>
<dbReference type="GO" id="GO:0004594">
    <property type="term" value="F:pantothenate kinase activity"/>
    <property type="evidence" value="ECO:0007669"/>
    <property type="project" value="UniProtKB-UniRule"/>
</dbReference>
<comment type="subunit">
    <text evidence="5 16">Homodimer.</text>
</comment>
<keyword evidence="10 16" id="KW-0418">Kinase</keyword>
<comment type="pathway">
    <text evidence="4 16">Cofactor biosynthesis; coenzyme A biosynthesis; CoA from (R)-pantothenate: step 1/5.</text>
</comment>
<keyword evidence="18" id="KW-1185">Reference proteome</keyword>
<feature type="binding site" evidence="16">
    <location>
        <begin position="100"/>
        <end position="103"/>
    </location>
    <ligand>
        <name>substrate</name>
    </ligand>
</feature>
<dbReference type="InterPro" id="IPR043129">
    <property type="entry name" value="ATPase_NBD"/>
</dbReference>
<comment type="cofactor">
    <cofactor evidence="2">
        <name>K(+)</name>
        <dbReference type="ChEBI" id="CHEBI:29103"/>
    </cofactor>
</comment>
<evidence type="ECO:0000256" key="2">
    <source>
        <dbReference type="ARBA" id="ARBA00001958"/>
    </source>
</evidence>
<accession>A0A1I5D360</accession>
<dbReference type="RefSeq" id="WP_074797334.1">
    <property type="nucleotide sequence ID" value="NZ_FOVJ01000005.1"/>
</dbReference>
<feature type="binding site" evidence="16">
    <location>
        <position position="93"/>
    </location>
    <ligand>
        <name>substrate</name>
    </ligand>
</feature>
<keyword evidence="16" id="KW-0479">Metal-binding</keyword>
<dbReference type="AlphaFoldDB" id="A0A1I5D360"/>
<evidence type="ECO:0000256" key="11">
    <source>
        <dbReference type="ARBA" id="ARBA00022840"/>
    </source>
</evidence>
<name>A0A1I5D360_9PROT</name>
<evidence type="ECO:0000256" key="14">
    <source>
        <dbReference type="ARBA" id="ARBA00038036"/>
    </source>
</evidence>
<comment type="subcellular location">
    <subcellularLocation>
        <location evidence="3 16">Cytoplasm</location>
    </subcellularLocation>
</comment>
<evidence type="ECO:0000313" key="17">
    <source>
        <dbReference type="EMBL" id="SFN93684.1"/>
    </source>
</evidence>
<evidence type="ECO:0000256" key="3">
    <source>
        <dbReference type="ARBA" id="ARBA00004496"/>
    </source>
</evidence>
<organism evidence="17 18">
    <name type="scientific">Nitrosospira briensis</name>
    <dbReference type="NCBI Taxonomy" id="35799"/>
    <lineage>
        <taxon>Bacteria</taxon>
        <taxon>Pseudomonadati</taxon>
        <taxon>Pseudomonadota</taxon>
        <taxon>Betaproteobacteria</taxon>
        <taxon>Nitrosomonadales</taxon>
        <taxon>Nitrosomonadaceae</taxon>
        <taxon>Nitrosospira</taxon>
    </lineage>
</organism>
<gene>
    <name evidence="16" type="primary">coaX</name>
    <name evidence="17" type="ORF">SAMN05216386_2185</name>
</gene>
<evidence type="ECO:0000256" key="4">
    <source>
        <dbReference type="ARBA" id="ARBA00005225"/>
    </source>
</evidence>
<dbReference type="GO" id="GO:0005737">
    <property type="term" value="C:cytoplasm"/>
    <property type="evidence" value="ECO:0007669"/>
    <property type="project" value="UniProtKB-SubCell"/>
</dbReference>
<keyword evidence="12 16" id="KW-0630">Potassium</keyword>
<dbReference type="Proteomes" id="UP000183107">
    <property type="component" value="Unassembled WGS sequence"/>
</dbReference>